<dbReference type="Proteomes" id="UP001493487">
    <property type="component" value="Unassembled WGS sequence"/>
</dbReference>
<reference evidence="5 6" key="1">
    <citation type="journal article" date="2023" name="Genome Announc.">
        <title>Pan-Genome Analyses of the Genus Cohnella and Proposal of the Novel Species Cohnella silvisoli sp. nov., Isolated from Forest Soil.</title>
        <authorList>
            <person name="Wang C."/>
            <person name="Mao L."/>
            <person name="Bao G."/>
            <person name="Zhu H."/>
        </authorList>
    </citation>
    <scope>NUCLEOTIDE SEQUENCE [LARGE SCALE GENOMIC DNA]</scope>
    <source>
        <strain evidence="5 6">NL03-T5-1</strain>
    </source>
</reference>
<accession>A0ABV1L5U6</accession>
<comment type="caution">
    <text evidence="5">The sequence shown here is derived from an EMBL/GenBank/DDBJ whole genome shotgun (WGS) entry which is preliminary data.</text>
</comment>
<keyword evidence="3" id="KW-0804">Transcription</keyword>
<dbReference type="PROSITE" id="PS01124">
    <property type="entry name" value="HTH_ARAC_FAMILY_2"/>
    <property type="match status" value="1"/>
</dbReference>
<dbReference type="InterPro" id="IPR018060">
    <property type="entry name" value="HTH_AraC"/>
</dbReference>
<keyword evidence="6" id="KW-1185">Reference proteome</keyword>
<dbReference type="InterPro" id="IPR011051">
    <property type="entry name" value="RmlC_Cupin_sf"/>
</dbReference>
<dbReference type="InterPro" id="IPR009057">
    <property type="entry name" value="Homeodomain-like_sf"/>
</dbReference>
<dbReference type="PANTHER" id="PTHR46796">
    <property type="entry name" value="HTH-TYPE TRANSCRIPTIONAL ACTIVATOR RHAS-RELATED"/>
    <property type="match status" value="1"/>
</dbReference>
<dbReference type="SUPFAM" id="SSF46689">
    <property type="entry name" value="Homeodomain-like"/>
    <property type="match status" value="2"/>
</dbReference>
<organism evidence="5 6">
    <name type="scientific">Cohnella silvisoli</name>
    <dbReference type="NCBI Taxonomy" id="2873699"/>
    <lineage>
        <taxon>Bacteria</taxon>
        <taxon>Bacillati</taxon>
        <taxon>Bacillota</taxon>
        <taxon>Bacilli</taxon>
        <taxon>Bacillales</taxon>
        <taxon>Paenibacillaceae</taxon>
        <taxon>Cohnella</taxon>
    </lineage>
</organism>
<dbReference type="Pfam" id="PF12833">
    <property type="entry name" value="HTH_18"/>
    <property type="match status" value="1"/>
</dbReference>
<sequence>MPSVHWAKHQFVPEMYGVTRRLYDFEFMYVISGEMHVFFSDETEAVIYNPGDLLFLHSATPHRIQITSESGSRLLGIHFDFYDEFELTTDNLMVVEEEQVNDELFCYLPVNENGESLFMRKYPSIPVEIVRWMEAVSEEFTSAKPGFEMVCRGTVLLIICALLRHQPIQARTTHSAYYEALRDLTDELNKELHLPWPNSEMARRLNVSEDHFIRLFKESYGITPHQYIQQMRHQEAKRYLRESDLKVEVIGKLIGYDDLHHFSHAFKKWQGVSPREYRKICNIL</sequence>
<dbReference type="RefSeq" id="WP_232190307.1">
    <property type="nucleotide sequence ID" value="NZ_JAIOAP010000033.1"/>
</dbReference>
<dbReference type="Gene3D" id="1.10.10.60">
    <property type="entry name" value="Homeodomain-like"/>
    <property type="match status" value="2"/>
</dbReference>
<dbReference type="Gene3D" id="2.60.120.10">
    <property type="entry name" value="Jelly Rolls"/>
    <property type="match status" value="1"/>
</dbReference>
<evidence type="ECO:0000256" key="1">
    <source>
        <dbReference type="ARBA" id="ARBA00023015"/>
    </source>
</evidence>
<name>A0ABV1L5U6_9BACL</name>
<evidence type="ECO:0000259" key="4">
    <source>
        <dbReference type="PROSITE" id="PS01124"/>
    </source>
</evidence>
<dbReference type="InterPro" id="IPR050204">
    <property type="entry name" value="AraC_XylS_family_regulators"/>
</dbReference>
<proteinExistence type="predicted"/>
<feature type="domain" description="HTH araC/xylS-type" evidence="4">
    <location>
        <begin position="182"/>
        <end position="280"/>
    </location>
</feature>
<dbReference type="PANTHER" id="PTHR46796:SF13">
    <property type="entry name" value="HTH-TYPE TRANSCRIPTIONAL ACTIVATOR RHAS"/>
    <property type="match status" value="1"/>
</dbReference>
<evidence type="ECO:0000313" key="5">
    <source>
        <dbReference type="EMBL" id="MEQ4487172.1"/>
    </source>
</evidence>
<protein>
    <submittedName>
        <fullName evidence="5">AraC family transcriptional regulator</fullName>
    </submittedName>
</protein>
<dbReference type="EMBL" id="JASKHM010000031">
    <property type="protein sequence ID" value="MEQ4487172.1"/>
    <property type="molecule type" value="Genomic_DNA"/>
</dbReference>
<evidence type="ECO:0000313" key="6">
    <source>
        <dbReference type="Proteomes" id="UP001493487"/>
    </source>
</evidence>
<keyword evidence="1" id="KW-0805">Transcription regulation</keyword>
<dbReference type="SMART" id="SM00342">
    <property type="entry name" value="HTH_ARAC"/>
    <property type="match status" value="1"/>
</dbReference>
<evidence type="ECO:0000256" key="3">
    <source>
        <dbReference type="ARBA" id="ARBA00023163"/>
    </source>
</evidence>
<evidence type="ECO:0000256" key="2">
    <source>
        <dbReference type="ARBA" id="ARBA00023125"/>
    </source>
</evidence>
<dbReference type="InterPro" id="IPR014710">
    <property type="entry name" value="RmlC-like_jellyroll"/>
</dbReference>
<keyword evidence="2" id="KW-0238">DNA-binding</keyword>
<gene>
    <name evidence="5" type="ORF">QJS35_32850</name>
</gene>
<dbReference type="SUPFAM" id="SSF51182">
    <property type="entry name" value="RmlC-like cupins"/>
    <property type="match status" value="1"/>
</dbReference>